<dbReference type="Proteomes" id="UP000092932">
    <property type="component" value="Chromosome"/>
</dbReference>
<organism evidence="1 2">
    <name type="scientific">Tsuneonella dongtanensis</name>
    <dbReference type="NCBI Taxonomy" id="692370"/>
    <lineage>
        <taxon>Bacteria</taxon>
        <taxon>Pseudomonadati</taxon>
        <taxon>Pseudomonadota</taxon>
        <taxon>Alphaproteobacteria</taxon>
        <taxon>Sphingomonadales</taxon>
        <taxon>Erythrobacteraceae</taxon>
        <taxon>Tsuneonella</taxon>
    </lineage>
</organism>
<dbReference type="AlphaFoldDB" id="A0A1B2ADL5"/>
<evidence type="ECO:0000313" key="2">
    <source>
        <dbReference type="Proteomes" id="UP000092932"/>
    </source>
</evidence>
<dbReference type="EMBL" id="CP016591">
    <property type="protein sequence ID" value="ANY20252.1"/>
    <property type="molecule type" value="Genomic_DNA"/>
</dbReference>
<dbReference type="KEGG" id="ado:A6F68_01741"/>
<proteinExistence type="predicted"/>
<dbReference type="STRING" id="692370.A6F68_01741"/>
<dbReference type="InterPro" id="IPR036188">
    <property type="entry name" value="FAD/NAD-bd_sf"/>
</dbReference>
<sequence length="341" mass="36140">MAAIHLCRGEVRPVLLDRDETVGDALCGGFLSWRTAERLRAVGIGPMQLGAHPVETLALIAGKSEAIASLPSPGFGLSRHALDTALRRRAVGEGARLVIDKARSVAPGVIEGEEAEHRSEAIFLASGKHDVRGAVRPRQDKDPALGIRIRLPAAEGLRTRLKGRIELHLFRGGYAGIVLQEDGSANVCLALRKSLLAEAGGNPRALLDRLASRHPRFADRMAFAPADLPVDSIGAVPYGFVAQTTEPGIWRLGDQAAVIPSLAGEGMAIAMESGAAAAQAWLAGHDAARFQREFALRAARPIRVARLIWHIAEIEPGARLLAGVSGAMPSLARAAMALTRI</sequence>
<keyword evidence="2" id="KW-1185">Reference proteome</keyword>
<reference evidence="1 2" key="1">
    <citation type="submission" date="2016-07" db="EMBL/GenBank/DDBJ databases">
        <title>Complete genome sequence of Altererythrobacter dongtanensis KCTC 22672, a type strain with esterase isolated from tidal flat.</title>
        <authorList>
            <person name="Cheng H."/>
            <person name="Wu Y.-H."/>
            <person name="Zhou P."/>
            <person name="Huo Y.-Y."/>
            <person name="Wang C.-S."/>
            <person name="Xu X.-W."/>
        </authorList>
    </citation>
    <scope>NUCLEOTIDE SEQUENCE [LARGE SCALE GENOMIC DNA]</scope>
    <source>
        <strain evidence="1 2">KCTC 22672</strain>
    </source>
</reference>
<dbReference type="PATRIC" id="fig|692370.5.peg.1754"/>
<dbReference type="InterPro" id="IPR050407">
    <property type="entry name" value="Geranylgeranyl_reductase"/>
</dbReference>
<accession>A0A1B2ADL5</accession>
<dbReference type="Gene3D" id="3.50.50.60">
    <property type="entry name" value="FAD/NAD(P)-binding domain"/>
    <property type="match status" value="1"/>
</dbReference>
<evidence type="ECO:0008006" key="3">
    <source>
        <dbReference type="Google" id="ProtNLM"/>
    </source>
</evidence>
<dbReference type="SUPFAM" id="SSF51905">
    <property type="entry name" value="FAD/NAD(P)-binding domain"/>
    <property type="match status" value="1"/>
</dbReference>
<name>A0A1B2ADL5_9SPHN</name>
<gene>
    <name evidence="1" type="ORF">A6F68_01741</name>
</gene>
<dbReference type="PANTHER" id="PTHR42685:SF22">
    <property type="entry name" value="CONDITIONED MEDIUM FACTOR RECEPTOR 1"/>
    <property type="match status" value="1"/>
</dbReference>
<evidence type="ECO:0000313" key="1">
    <source>
        <dbReference type="EMBL" id="ANY20252.1"/>
    </source>
</evidence>
<dbReference type="PANTHER" id="PTHR42685">
    <property type="entry name" value="GERANYLGERANYL DIPHOSPHATE REDUCTASE"/>
    <property type="match status" value="1"/>
</dbReference>
<protein>
    <recommendedName>
        <fullName evidence="3">FAD-binding domain-containing protein</fullName>
    </recommendedName>
</protein>